<dbReference type="PANTHER" id="PTHR31296:SF1">
    <property type="entry name" value="MITOCHONDRIAL PROTEIN C2ORF69"/>
    <property type="match status" value="1"/>
</dbReference>
<dbReference type="PANTHER" id="PTHR31296">
    <property type="entry name" value="UPF0565 PROTEIN C2ORF69"/>
    <property type="match status" value="1"/>
</dbReference>
<dbReference type="InterPro" id="IPR018881">
    <property type="entry name" value="C2orf69_mit"/>
</dbReference>
<name>A0AAP0K4J3_9MAGN</name>
<organism evidence="1 2">
    <name type="scientific">Stephania japonica</name>
    <dbReference type="NCBI Taxonomy" id="461633"/>
    <lineage>
        <taxon>Eukaryota</taxon>
        <taxon>Viridiplantae</taxon>
        <taxon>Streptophyta</taxon>
        <taxon>Embryophyta</taxon>
        <taxon>Tracheophyta</taxon>
        <taxon>Spermatophyta</taxon>
        <taxon>Magnoliopsida</taxon>
        <taxon>Ranunculales</taxon>
        <taxon>Menispermaceae</taxon>
        <taxon>Menispermoideae</taxon>
        <taxon>Cissampelideae</taxon>
        <taxon>Stephania</taxon>
    </lineage>
</organism>
<protein>
    <submittedName>
        <fullName evidence="1">Uncharacterized protein</fullName>
    </submittedName>
</protein>
<evidence type="ECO:0000313" key="2">
    <source>
        <dbReference type="Proteomes" id="UP001417504"/>
    </source>
</evidence>
<reference evidence="1 2" key="1">
    <citation type="submission" date="2024-01" db="EMBL/GenBank/DDBJ databases">
        <title>Genome assemblies of Stephania.</title>
        <authorList>
            <person name="Yang L."/>
        </authorList>
    </citation>
    <scope>NUCLEOTIDE SEQUENCE [LARGE SCALE GENOMIC DNA]</scope>
    <source>
        <strain evidence="1">QJT</strain>
        <tissue evidence="1">Leaf</tissue>
    </source>
</reference>
<dbReference type="Pfam" id="PF10561">
    <property type="entry name" value="C2orf69"/>
    <property type="match status" value="1"/>
</dbReference>
<dbReference type="EMBL" id="JBBNAE010000002">
    <property type="protein sequence ID" value="KAK9144602.1"/>
    <property type="molecule type" value="Genomic_DNA"/>
</dbReference>
<dbReference type="AlphaFoldDB" id="A0AAP0K4J3"/>
<dbReference type="GO" id="GO:0005739">
    <property type="term" value="C:mitochondrion"/>
    <property type="evidence" value="ECO:0007669"/>
    <property type="project" value="TreeGrafter"/>
</dbReference>
<evidence type="ECO:0000313" key="1">
    <source>
        <dbReference type="EMBL" id="KAK9144602.1"/>
    </source>
</evidence>
<comment type="caution">
    <text evidence="1">The sequence shown here is derived from an EMBL/GenBank/DDBJ whole genome shotgun (WGS) entry which is preliminary data.</text>
</comment>
<accession>A0AAP0K4J3</accession>
<gene>
    <name evidence="1" type="ORF">Sjap_004505</name>
</gene>
<proteinExistence type="predicted"/>
<sequence>MDRWRGVLRVSLNPNLHFRVAASLCLSSSSKTLIVFDNGNVNDCGQLPSANVIFFNGDRVEQSGNPVIERLSNMDHIANILVSKLGISINAWVVEASTFNGPFAVFKEFIPSVNSFGEPKSYHADGFPASSSTILLLSKCLDMVKSKVKVEPYVVQEYASSLPPKTIVLGFSKGGVVLNQLLTELAHLKPESPHIAQQCSEGRSSEVHSENFLPGSKECFLNSISEVHYVDVGLNSTGAYLCDKHIVEKIAERVAHGGPAIGFALHGTPRQWCDCRRLWIQNEKNVLSQLLQEAARRTSGKIRVCERFYFADMSPNLQMHFEIIENLELMF</sequence>
<keyword evidence="2" id="KW-1185">Reference proteome</keyword>
<dbReference type="Proteomes" id="UP001417504">
    <property type="component" value="Unassembled WGS sequence"/>
</dbReference>